<dbReference type="InterPro" id="IPR003439">
    <property type="entry name" value="ABC_transporter-like_ATP-bd"/>
</dbReference>
<evidence type="ECO:0000259" key="8">
    <source>
        <dbReference type="PROSITE" id="PS50893"/>
    </source>
</evidence>
<dbReference type="GO" id="GO:0005886">
    <property type="term" value="C:plasma membrane"/>
    <property type="evidence" value="ECO:0007669"/>
    <property type="project" value="UniProtKB-SubCell"/>
</dbReference>
<dbReference type="EMBL" id="DRHY01000102">
    <property type="protein sequence ID" value="HEC73691.1"/>
    <property type="molecule type" value="Genomic_DNA"/>
</dbReference>
<keyword evidence="4 10" id="KW-0067">ATP-binding</keyword>
<dbReference type="InterPro" id="IPR003593">
    <property type="entry name" value="AAA+_ATPase"/>
</dbReference>
<evidence type="ECO:0000256" key="4">
    <source>
        <dbReference type="ARBA" id="ARBA00022840"/>
    </source>
</evidence>
<dbReference type="GO" id="GO:0005524">
    <property type="term" value="F:ATP binding"/>
    <property type="evidence" value="ECO:0007669"/>
    <property type="project" value="UniProtKB-KW"/>
</dbReference>
<keyword evidence="6 7" id="KW-0472">Membrane</keyword>
<dbReference type="InterPro" id="IPR027417">
    <property type="entry name" value="P-loop_NTPase"/>
</dbReference>
<dbReference type="InterPro" id="IPR036640">
    <property type="entry name" value="ABC1_TM_sf"/>
</dbReference>
<sequence length="535" mass="60301">MLMQKVTSGISLLLILPLLQLMGLNTASGEDPFSQYVVTFTNTLGIELNFFSVISIFLGLMLFVTLVDYVTEVKGAKLQHFYTHTLRTQLYRLVLYSQWQYLSEQRLSEINHTLAMQIKSLSNATNLILICLASSISLLVLISLSFFISWPMTLFAIATGMVFITCLWPYFRRSHYSGAAELISYRKIFSGFSDQLRFLKIIKSHQYEESFLADIQDSSEKLENQSVVATTLLGRTKWLYKMGAAIIFATVLTTSQFWLHIPIEQLIVLLLIYSRLLPQLSMLNSSAQQLARMVPVYHDIQRLQTECHTVQEPPETGKYIGFEKAIILKNIGFKYPNARASVLSNVNLTLNKGQTLLIRGKSGIGKSTLVDILSGLLPATEGQLFCDNTLITTENMRQWRGSISYVAQDTYLLNDTLYRNLNPSNQPMNESDIWHALELSAASDFVRALPQQLQTIIGEQGVSLSGGEKQRIALARAFLMRAQLIVLDEATSGLDKQTEKKVHESLVRLRGKQTMVIISHRPNEKILADVVLELG</sequence>
<dbReference type="PROSITE" id="PS50893">
    <property type="entry name" value="ABC_TRANSPORTER_2"/>
    <property type="match status" value="1"/>
</dbReference>
<dbReference type="GO" id="GO:0016887">
    <property type="term" value="F:ATP hydrolysis activity"/>
    <property type="evidence" value="ECO:0007669"/>
    <property type="project" value="InterPro"/>
</dbReference>
<evidence type="ECO:0000259" key="9">
    <source>
        <dbReference type="PROSITE" id="PS50929"/>
    </source>
</evidence>
<comment type="caution">
    <text evidence="10">The sequence shown here is derived from an EMBL/GenBank/DDBJ whole genome shotgun (WGS) entry which is preliminary data.</text>
</comment>
<dbReference type="PANTHER" id="PTHR24221">
    <property type="entry name" value="ATP-BINDING CASSETTE SUB-FAMILY B"/>
    <property type="match status" value="1"/>
</dbReference>
<feature type="transmembrane region" description="Helical" evidence="7">
    <location>
        <begin position="48"/>
        <end position="70"/>
    </location>
</feature>
<name>A0A7C2AGJ4_9GAMM</name>
<dbReference type="PROSITE" id="PS00211">
    <property type="entry name" value="ABC_TRANSPORTER_1"/>
    <property type="match status" value="1"/>
</dbReference>
<dbReference type="InterPro" id="IPR011527">
    <property type="entry name" value="ABC1_TM_dom"/>
</dbReference>
<keyword evidence="2 7" id="KW-0812">Transmembrane</keyword>
<keyword evidence="3" id="KW-0547">Nucleotide-binding</keyword>
<feature type="transmembrane region" description="Helical" evidence="7">
    <location>
        <begin position="154"/>
        <end position="171"/>
    </location>
</feature>
<keyword evidence="5 7" id="KW-1133">Transmembrane helix</keyword>
<dbReference type="SMART" id="SM00382">
    <property type="entry name" value="AAA"/>
    <property type="match status" value="1"/>
</dbReference>
<evidence type="ECO:0000256" key="3">
    <source>
        <dbReference type="ARBA" id="ARBA00022741"/>
    </source>
</evidence>
<reference evidence="10" key="1">
    <citation type="journal article" date="2020" name="mSystems">
        <title>Genome- and Community-Level Interaction Insights into Carbon Utilization and Element Cycling Functions of Hydrothermarchaeota in Hydrothermal Sediment.</title>
        <authorList>
            <person name="Zhou Z."/>
            <person name="Liu Y."/>
            <person name="Xu W."/>
            <person name="Pan J."/>
            <person name="Luo Z.H."/>
            <person name="Li M."/>
        </authorList>
    </citation>
    <scope>NUCLEOTIDE SEQUENCE [LARGE SCALE GENOMIC DNA]</scope>
    <source>
        <strain evidence="10">HyVt-380</strain>
    </source>
</reference>
<comment type="subcellular location">
    <subcellularLocation>
        <location evidence="1">Cell membrane</location>
        <topology evidence="1">Multi-pass membrane protein</topology>
    </subcellularLocation>
</comment>
<evidence type="ECO:0000313" key="10">
    <source>
        <dbReference type="EMBL" id="HEC73691.1"/>
    </source>
</evidence>
<feature type="transmembrane region" description="Helical" evidence="7">
    <location>
        <begin position="127"/>
        <end position="148"/>
    </location>
</feature>
<organism evidence="10">
    <name type="scientific">Methylophaga aminisulfidivorans</name>
    <dbReference type="NCBI Taxonomy" id="230105"/>
    <lineage>
        <taxon>Bacteria</taxon>
        <taxon>Pseudomonadati</taxon>
        <taxon>Pseudomonadota</taxon>
        <taxon>Gammaproteobacteria</taxon>
        <taxon>Thiotrichales</taxon>
        <taxon>Piscirickettsiaceae</taxon>
        <taxon>Methylophaga</taxon>
    </lineage>
</organism>
<feature type="domain" description="ABC transporter" evidence="8">
    <location>
        <begin position="326"/>
        <end position="534"/>
    </location>
</feature>
<proteinExistence type="predicted"/>
<dbReference type="Pfam" id="PF00664">
    <property type="entry name" value="ABC_membrane"/>
    <property type="match status" value="1"/>
</dbReference>
<feature type="domain" description="ABC transmembrane type-1" evidence="9">
    <location>
        <begin position="1"/>
        <end position="292"/>
    </location>
</feature>
<dbReference type="GO" id="GO:0140359">
    <property type="term" value="F:ABC-type transporter activity"/>
    <property type="evidence" value="ECO:0007669"/>
    <property type="project" value="InterPro"/>
</dbReference>
<dbReference type="Proteomes" id="UP000886384">
    <property type="component" value="Unassembled WGS sequence"/>
</dbReference>
<dbReference type="InterPro" id="IPR039421">
    <property type="entry name" value="Type_1_exporter"/>
</dbReference>
<dbReference type="CDD" id="cd03228">
    <property type="entry name" value="ABCC_MRP_Like"/>
    <property type="match status" value="1"/>
</dbReference>
<dbReference type="PANTHER" id="PTHR24221:SF654">
    <property type="entry name" value="ATP-BINDING CASSETTE SUB-FAMILY B MEMBER 6"/>
    <property type="match status" value="1"/>
</dbReference>
<dbReference type="AlphaFoldDB" id="A0A7C2AGJ4"/>
<feature type="transmembrane region" description="Helical" evidence="7">
    <location>
        <begin position="238"/>
        <end position="259"/>
    </location>
</feature>
<evidence type="ECO:0000256" key="7">
    <source>
        <dbReference type="SAM" id="Phobius"/>
    </source>
</evidence>
<dbReference type="Gene3D" id="1.20.1560.10">
    <property type="entry name" value="ABC transporter type 1, transmembrane domain"/>
    <property type="match status" value="1"/>
</dbReference>
<dbReference type="Pfam" id="PF00005">
    <property type="entry name" value="ABC_tran"/>
    <property type="match status" value="1"/>
</dbReference>
<dbReference type="SUPFAM" id="SSF52540">
    <property type="entry name" value="P-loop containing nucleoside triphosphate hydrolases"/>
    <property type="match status" value="1"/>
</dbReference>
<evidence type="ECO:0000256" key="1">
    <source>
        <dbReference type="ARBA" id="ARBA00004651"/>
    </source>
</evidence>
<accession>A0A7C2AGJ4</accession>
<gene>
    <name evidence="10" type="ORF">ENI26_04865</name>
</gene>
<evidence type="ECO:0000256" key="2">
    <source>
        <dbReference type="ARBA" id="ARBA00022692"/>
    </source>
</evidence>
<dbReference type="PROSITE" id="PS50929">
    <property type="entry name" value="ABC_TM1F"/>
    <property type="match status" value="1"/>
</dbReference>
<evidence type="ECO:0000256" key="6">
    <source>
        <dbReference type="ARBA" id="ARBA00023136"/>
    </source>
</evidence>
<evidence type="ECO:0000256" key="5">
    <source>
        <dbReference type="ARBA" id="ARBA00022989"/>
    </source>
</evidence>
<dbReference type="SUPFAM" id="SSF90123">
    <property type="entry name" value="ABC transporter transmembrane region"/>
    <property type="match status" value="1"/>
</dbReference>
<protein>
    <submittedName>
        <fullName evidence="10">ABC transporter ATP-binding protein</fullName>
    </submittedName>
</protein>
<dbReference type="InterPro" id="IPR017871">
    <property type="entry name" value="ABC_transporter-like_CS"/>
</dbReference>
<dbReference type="GO" id="GO:0034040">
    <property type="term" value="F:ATPase-coupled lipid transmembrane transporter activity"/>
    <property type="evidence" value="ECO:0007669"/>
    <property type="project" value="TreeGrafter"/>
</dbReference>
<dbReference type="Gene3D" id="3.40.50.300">
    <property type="entry name" value="P-loop containing nucleotide triphosphate hydrolases"/>
    <property type="match status" value="1"/>
</dbReference>